<proteinExistence type="predicted"/>
<comment type="caution">
    <text evidence="2">The sequence shown here is derived from an EMBL/GenBank/DDBJ whole genome shotgun (WGS) entry which is preliminary data.</text>
</comment>
<gene>
    <name evidence="2" type="ORF">E5333_11265</name>
</gene>
<dbReference type="RefSeq" id="WP_128712361.1">
    <property type="nucleotide sequence ID" value="NZ_CAOLYI010000080.1"/>
</dbReference>
<evidence type="ECO:0000313" key="3">
    <source>
        <dbReference type="Proteomes" id="UP000306630"/>
    </source>
</evidence>
<reference evidence="2 3" key="1">
    <citation type="submission" date="2019-04" db="EMBL/GenBank/DDBJ databases">
        <title>Microbes associate with the intestines of laboratory mice.</title>
        <authorList>
            <person name="Navarre W."/>
            <person name="Wong E."/>
            <person name="Huang K."/>
            <person name="Tropini C."/>
            <person name="Ng K."/>
            <person name="Yu B."/>
        </authorList>
    </citation>
    <scope>NUCLEOTIDE SEQUENCE [LARGE SCALE GENOMIC DNA]</scope>
    <source>
        <strain evidence="2 3">NM06_A21</strain>
    </source>
</reference>
<evidence type="ECO:0000256" key="1">
    <source>
        <dbReference type="SAM" id="SignalP"/>
    </source>
</evidence>
<dbReference type="EMBL" id="SRYD01000049">
    <property type="protein sequence ID" value="TGY71478.1"/>
    <property type="molecule type" value="Genomic_DNA"/>
</dbReference>
<sequence length="157" mass="17908">MAALYKIFILCVGFALSCNLWAQSRDLVCGDLNGIWQEKTPVVNSAFLATYTISADSFWYSVNEYDGLNPIRSFGGTYTIYNDSINLRIQYIKRISYTDICRDQFSSANNQWSILEKGTLITDTLPTPQCFVLPIKMASNTLFIDDIPFYLISDEQY</sequence>
<dbReference type="PROSITE" id="PS51257">
    <property type="entry name" value="PROKAR_LIPOPROTEIN"/>
    <property type="match status" value="1"/>
</dbReference>
<name>A0A4S2FQS8_9BACT</name>
<organism evidence="2 3">
    <name type="scientific">Muribaculum intestinale</name>
    <dbReference type="NCBI Taxonomy" id="1796646"/>
    <lineage>
        <taxon>Bacteria</taxon>
        <taxon>Pseudomonadati</taxon>
        <taxon>Bacteroidota</taxon>
        <taxon>Bacteroidia</taxon>
        <taxon>Bacteroidales</taxon>
        <taxon>Muribaculaceae</taxon>
        <taxon>Muribaculum</taxon>
    </lineage>
</organism>
<accession>A0A4S2FQS8</accession>
<dbReference type="AlphaFoldDB" id="A0A4S2FQS8"/>
<feature type="signal peptide" evidence="1">
    <location>
        <begin position="1"/>
        <end position="22"/>
    </location>
</feature>
<evidence type="ECO:0000313" key="2">
    <source>
        <dbReference type="EMBL" id="TGY71478.1"/>
    </source>
</evidence>
<keyword evidence="1" id="KW-0732">Signal</keyword>
<protein>
    <recommendedName>
        <fullName evidence="4">Lipocalin-like domain-containing protein</fullName>
    </recommendedName>
</protein>
<evidence type="ECO:0008006" key="4">
    <source>
        <dbReference type="Google" id="ProtNLM"/>
    </source>
</evidence>
<feature type="chain" id="PRO_5030099748" description="Lipocalin-like domain-containing protein" evidence="1">
    <location>
        <begin position="23"/>
        <end position="157"/>
    </location>
</feature>
<dbReference type="Proteomes" id="UP000306630">
    <property type="component" value="Unassembled WGS sequence"/>
</dbReference>